<dbReference type="InterPro" id="IPR057567">
    <property type="entry name" value="TPR_TTI1_C"/>
</dbReference>
<dbReference type="Pfam" id="PF21547">
    <property type="entry name" value="TTI1"/>
    <property type="match status" value="1"/>
</dbReference>
<keyword evidence="3" id="KW-1185">Reference proteome</keyword>
<reference evidence="2" key="1">
    <citation type="submission" date="2020-09" db="EMBL/GenBank/DDBJ databases">
        <authorList>
            <person name="Kikuchi T."/>
        </authorList>
    </citation>
    <scope>NUCLEOTIDE SEQUENCE</scope>
    <source>
        <strain evidence="2">SH1</strain>
    </source>
</reference>
<dbReference type="Proteomes" id="UP000614601">
    <property type="component" value="Unassembled WGS sequence"/>
</dbReference>
<dbReference type="AlphaFoldDB" id="A0A811LJ55"/>
<dbReference type="InterPro" id="IPR049362">
    <property type="entry name" value="TTI1_rpt"/>
</dbReference>
<dbReference type="EMBL" id="CAJFCW020000006">
    <property type="protein sequence ID" value="CAG9124193.1"/>
    <property type="molecule type" value="Genomic_DNA"/>
</dbReference>
<evidence type="ECO:0000313" key="2">
    <source>
        <dbReference type="EMBL" id="CAD5228166.1"/>
    </source>
</evidence>
<accession>A0A811LJ55</accession>
<evidence type="ECO:0000313" key="3">
    <source>
        <dbReference type="Proteomes" id="UP000614601"/>
    </source>
</evidence>
<dbReference type="GO" id="GO:0005737">
    <property type="term" value="C:cytoplasm"/>
    <property type="evidence" value="ECO:0007669"/>
    <property type="project" value="TreeGrafter"/>
</dbReference>
<evidence type="ECO:0000259" key="1">
    <source>
        <dbReference type="Pfam" id="PF24181"/>
    </source>
</evidence>
<protein>
    <recommendedName>
        <fullName evidence="1">TTI1 C-terminal TPR domain-containing protein</fullName>
    </recommendedName>
</protein>
<dbReference type="Pfam" id="PF24181">
    <property type="entry name" value="TPR_TTI1_C"/>
    <property type="match status" value="1"/>
</dbReference>
<dbReference type="Proteomes" id="UP000783686">
    <property type="component" value="Unassembled WGS sequence"/>
</dbReference>
<organism evidence="2 3">
    <name type="scientific">Bursaphelenchus okinawaensis</name>
    <dbReference type="NCBI Taxonomy" id="465554"/>
    <lineage>
        <taxon>Eukaryota</taxon>
        <taxon>Metazoa</taxon>
        <taxon>Ecdysozoa</taxon>
        <taxon>Nematoda</taxon>
        <taxon>Chromadorea</taxon>
        <taxon>Rhabditida</taxon>
        <taxon>Tylenchina</taxon>
        <taxon>Tylenchomorpha</taxon>
        <taxon>Aphelenchoidea</taxon>
        <taxon>Aphelenchoididae</taxon>
        <taxon>Bursaphelenchus</taxon>
    </lineage>
</organism>
<sequence length="879" mass="102218">MVLLDEAVQQRVFSFLTRVIPLLDENHEKPTLHDFFPHFHNCLEDCLDNDQLKHELYAEKNVVLFGRIVNTLLNLFLNDGIDKMIRENSGRILVKLFELYNLQSDTLSAALFLPGVISKSLLVIKKSPENQFSLISLKVIHNISLLVLNDSQYEKFENNLKSNEDKENRLKVVRNPQFFRKNGQKLAESVKLISTYMSKTLNERNREELLDLLLDLNKSCSKCLEDTSFEETKFRTMLFSMDLEWPGIQTKCEKLKAQFLAKNHEDLYKLLKAFINTSVDGIVKENANSEDLFTVLVNTMTMLNKADCAKLFAKERDRKSNLMWKLRKCLINNVKIDTNKVELSQTSTTFGNFEGIRFVGCVDNKKLKKIAQVLVTNAFFKKFLRSMTRFQAGKTYENDQKLAAAIVMSYLLKAANEQKLNCDQNLEELFVKNGLKYIEELDKMDNINVIVGNEKPLDLQSQNTKESIYCCTLLTVLGSSTALMNSKTSRFHKFAVDLLYCLLNFLSSTNLMIAKVAHTSLNTLAEKQNMTIDEFISENVDKVVFKVAQQCENLKKYPNSPFVLAELLDRGYGKDKFEQLRLIMPSLLQGIDQNDNLKLIPCLKAMKSFLKCVHQWFGEPKIDKDEQNELQNEVKSLEIDSDEEEISDEDKYEGEECWKRLEKIKEKFEKQRRIQANFQPTVNEEEDVEPPWPVECAYRVIQKTQHLHHCEYAYPKLILMQILQIGFRIMRNCQDQLLPMIHQNYVPMSISMRRKLKERKIETSGENYIILAAELSTLSVMCETSGRFMHMKIRNDIEDELAGFMKRTAEKSRKTCCIYEQSALFKLQKMAFECWPLYCTYAEMDSSKLEETAKLYIDDLKQHQKLREYAENSLKTVKE</sequence>
<proteinExistence type="predicted"/>
<dbReference type="EMBL" id="CAJFDH010000006">
    <property type="protein sequence ID" value="CAD5228166.1"/>
    <property type="molecule type" value="Genomic_DNA"/>
</dbReference>
<dbReference type="InterPro" id="IPR052587">
    <property type="entry name" value="TELO2-interacting_protein_1"/>
</dbReference>
<gene>
    <name evidence="2" type="ORF">BOKJ2_LOCUS12542</name>
</gene>
<dbReference type="OrthoDB" id="5865642at2759"/>
<comment type="caution">
    <text evidence="2">The sequence shown here is derived from an EMBL/GenBank/DDBJ whole genome shotgun (WGS) entry which is preliminary data.</text>
</comment>
<dbReference type="PANTHER" id="PTHR18460">
    <property type="entry name" value="TEL2 INTERACTING PROTEIN 1 TTI1 FAMILY MEMBER"/>
    <property type="match status" value="1"/>
</dbReference>
<dbReference type="PANTHER" id="PTHR18460:SF3">
    <property type="entry name" value="TELO2-INTERACTING PROTEIN 1 HOMOLOG"/>
    <property type="match status" value="1"/>
</dbReference>
<feature type="domain" description="TTI1 C-terminal TPR" evidence="1">
    <location>
        <begin position="606"/>
        <end position="875"/>
    </location>
</feature>
<name>A0A811LJ55_9BILA</name>